<accession>Q1QLX1</accession>
<name>Q1QLX1_NITHX</name>
<feature type="region of interest" description="Disordered" evidence="1">
    <location>
        <begin position="79"/>
        <end position="115"/>
    </location>
</feature>
<dbReference type="Proteomes" id="UP000001953">
    <property type="component" value="Chromosome"/>
</dbReference>
<organism evidence="2 3">
    <name type="scientific">Nitrobacter hamburgensis (strain DSM 10229 / NCIMB 13809 / X14)</name>
    <dbReference type="NCBI Taxonomy" id="323097"/>
    <lineage>
        <taxon>Bacteria</taxon>
        <taxon>Pseudomonadati</taxon>
        <taxon>Pseudomonadota</taxon>
        <taxon>Alphaproteobacteria</taxon>
        <taxon>Hyphomicrobiales</taxon>
        <taxon>Nitrobacteraceae</taxon>
        <taxon>Nitrobacter</taxon>
    </lineage>
</organism>
<evidence type="ECO:0000313" key="3">
    <source>
        <dbReference type="Proteomes" id="UP000001953"/>
    </source>
</evidence>
<dbReference type="AlphaFoldDB" id="Q1QLX1"/>
<protein>
    <submittedName>
        <fullName evidence="2">Uncharacterized protein</fullName>
    </submittedName>
</protein>
<dbReference type="KEGG" id="nha:Nham_1976"/>
<sequence>MIKVTITQNGELLDTIEFDADNVIASAGGLRVVFRDAMQDCPANGLWHRVTHAAGTVAGRRYLRGADKPHDAVIDGPLSILDEAPDLPPDHRDDIEQDPGARADNDLYHLDRDPDETDEEYRERCKMLGCDESGHIRLPRRRPVACLVPCIICGRPLEDDSAGNNQPVRGLAFQCGGHWPSAVFDAAPGWLEINICEPCLQRAAGRQLVLHGDRASRSLPAIYKLWQWPKRSKDHLP</sequence>
<dbReference type="EMBL" id="CP000319">
    <property type="protein sequence ID" value="ABE62776.1"/>
    <property type="molecule type" value="Genomic_DNA"/>
</dbReference>
<keyword evidence="3" id="KW-1185">Reference proteome</keyword>
<dbReference type="RefSeq" id="WP_011510456.1">
    <property type="nucleotide sequence ID" value="NC_007964.1"/>
</dbReference>
<dbReference type="OrthoDB" id="573972at356"/>
<proteinExistence type="predicted"/>
<evidence type="ECO:0000256" key="1">
    <source>
        <dbReference type="SAM" id="MobiDB-lite"/>
    </source>
</evidence>
<gene>
    <name evidence="2" type="ordered locus">Nham_1976</name>
</gene>
<evidence type="ECO:0000313" key="2">
    <source>
        <dbReference type="EMBL" id="ABE62776.1"/>
    </source>
</evidence>
<dbReference type="STRING" id="323097.Nham_1976"/>
<reference evidence="2 3" key="1">
    <citation type="submission" date="2006-03" db="EMBL/GenBank/DDBJ databases">
        <title>Complete sequence of chromosome of Nitrobacter hamburgensis X14.</title>
        <authorList>
            <consortium name="US DOE Joint Genome Institute"/>
            <person name="Copeland A."/>
            <person name="Lucas S."/>
            <person name="Lapidus A."/>
            <person name="Barry K."/>
            <person name="Detter J.C."/>
            <person name="Glavina del Rio T."/>
            <person name="Hammon N."/>
            <person name="Israni S."/>
            <person name="Dalin E."/>
            <person name="Tice H."/>
            <person name="Pitluck S."/>
            <person name="Chain P."/>
            <person name="Malfatti S."/>
            <person name="Shin M."/>
            <person name="Vergez L."/>
            <person name="Schmutz J."/>
            <person name="Larimer F."/>
            <person name="Land M."/>
            <person name="Hauser L."/>
            <person name="Kyrpides N."/>
            <person name="Ivanova N."/>
            <person name="Ward B."/>
            <person name="Arp D."/>
            <person name="Klotz M."/>
            <person name="Stein L."/>
            <person name="O'Mullan G."/>
            <person name="Starkenburg S."/>
            <person name="Sayavedra L."/>
            <person name="Poret-Peterson A.T."/>
            <person name="Gentry M.E."/>
            <person name="Bruce D."/>
            <person name="Richardson P."/>
        </authorList>
    </citation>
    <scope>NUCLEOTIDE SEQUENCE [LARGE SCALE GENOMIC DNA]</scope>
    <source>
        <strain evidence="3">DSM 10229 / NCIMB 13809 / X14</strain>
    </source>
</reference>
<dbReference type="eggNOG" id="ENOG5031SNK">
    <property type="taxonomic scope" value="Bacteria"/>
</dbReference>
<dbReference type="HOGENOM" id="CLU_1169688_0_0_5"/>
<feature type="compositionally biased region" description="Basic and acidic residues" evidence="1">
    <location>
        <begin position="88"/>
        <end position="112"/>
    </location>
</feature>